<dbReference type="EMBL" id="QGNW01000739">
    <property type="protein sequence ID" value="RVW63498.1"/>
    <property type="molecule type" value="Genomic_DNA"/>
</dbReference>
<dbReference type="GO" id="GO:0008654">
    <property type="term" value="P:phospholipid biosynthetic process"/>
    <property type="evidence" value="ECO:0007669"/>
    <property type="project" value="UniProtKB-KW"/>
</dbReference>
<proteinExistence type="predicted"/>
<keyword evidence="7" id="KW-0594">Phospholipid biosynthesis</keyword>
<keyword evidence="8" id="KW-1208">Phospholipid metabolism</keyword>
<protein>
    <recommendedName>
        <fullName evidence="4">phosphatidate cytidylyltransferase</fullName>
        <ecNumber evidence="4">2.7.7.41</ecNumber>
    </recommendedName>
</protein>
<dbReference type="AlphaFoldDB" id="A0A438FU91"/>
<evidence type="ECO:0000256" key="4">
    <source>
        <dbReference type="ARBA" id="ARBA00012487"/>
    </source>
</evidence>
<dbReference type="PANTHER" id="PTHR47101:SF1">
    <property type="entry name" value="PHOSPHATIDATE CYTIDYLYLTRANSFERASE 4, CHLOROPLASTIC"/>
    <property type="match status" value="1"/>
</dbReference>
<evidence type="ECO:0000256" key="3">
    <source>
        <dbReference type="ARBA" id="ARBA00005189"/>
    </source>
</evidence>
<dbReference type="EC" id="2.7.7.41" evidence="4"/>
<organism evidence="9 10">
    <name type="scientific">Vitis vinifera</name>
    <name type="common">Grape</name>
    <dbReference type="NCBI Taxonomy" id="29760"/>
    <lineage>
        <taxon>Eukaryota</taxon>
        <taxon>Viridiplantae</taxon>
        <taxon>Streptophyta</taxon>
        <taxon>Embryophyta</taxon>
        <taxon>Tracheophyta</taxon>
        <taxon>Spermatophyta</taxon>
        <taxon>Magnoliopsida</taxon>
        <taxon>eudicotyledons</taxon>
        <taxon>Gunneridae</taxon>
        <taxon>Pentapetalae</taxon>
        <taxon>rosids</taxon>
        <taxon>Vitales</taxon>
        <taxon>Vitaceae</taxon>
        <taxon>Viteae</taxon>
        <taxon>Vitis</taxon>
    </lineage>
</organism>
<evidence type="ECO:0000313" key="10">
    <source>
        <dbReference type="Proteomes" id="UP000288805"/>
    </source>
</evidence>
<evidence type="ECO:0000256" key="5">
    <source>
        <dbReference type="ARBA" id="ARBA00022516"/>
    </source>
</evidence>
<dbReference type="GO" id="GO:0004605">
    <property type="term" value="F:phosphatidate cytidylyltransferase activity"/>
    <property type="evidence" value="ECO:0007669"/>
    <property type="project" value="UniProtKB-EC"/>
</dbReference>
<comment type="pathway">
    <text evidence="2">Phospholipid metabolism; CDP-diacylglycerol biosynthesis; CDP-diacylglycerol from sn-glycerol 3-phosphate: step 3/3.</text>
</comment>
<keyword evidence="5" id="KW-0444">Lipid biosynthesis</keyword>
<keyword evidence="6" id="KW-0548">Nucleotidyltransferase</keyword>
<evidence type="ECO:0000256" key="2">
    <source>
        <dbReference type="ARBA" id="ARBA00005119"/>
    </source>
</evidence>
<keyword evidence="6" id="KW-0808">Transferase</keyword>
<name>A0A438FU91_VITVI</name>
<comment type="catalytic activity">
    <reaction evidence="1">
        <text>a 1,2-diacyl-sn-glycero-3-phosphate + CTP + H(+) = a CDP-1,2-diacyl-sn-glycerol + diphosphate</text>
        <dbReference type="Rhea" id="RHEA:16229"/>
        <dbReference type="ChEBI" id="CHEBI:15378"/>
        <dbReference type="ChEBI" id="CHEBI:33019"/>
        <dbReference type="ChEBI" id="CHEBI:37563"/>
        <dbReference type="ChEBI" id="CHEBI:58332"/>
        <dbReference type="ChEBI" id="CHEBI:58608"/>
        <dbReference type="EC" id="2.7.7.41"/>
    </reaction>
</comment>
<reference evidence="9 10" key="1">
    <citation type="journal article" date="2018" name="PLoS Genet.">
        <title>Population sequencing reveals clonal diversity and ancestral inbreeding in the grapevine cultivar Chardonnay.</title>
        <authorList>
            <person name="Roach M.J."/>
            <person name="Johnson D.L."/>
            <person name="Bohlmann J."/>
            <person name="van Vuuren H.J."/>
            <person name="Jones S.J."/>
            <person name="Pretorius I.S."/>
            <person name="Schmidt S.A."/>
            <person name="Borneman A.R."/>
        </authorList>
    </citation>
    <scope>NUCLEOTIDE SEQUENCE [LARGE SCALE GENOMIC DNA]</scope>
    <source>
        <strain evidence="10">cv. Chardonnay</strain>
        <tissue evidence="9">Leaf</tissue>
    </source>
</reference>
<keyword evidence="7" id="KW-0443">Lipid metabolism</keyword>
<evidence type="ECO:0000313" key="9">
    <source>
        <dbReference type="EMBL" id="RVW63498.1"/>
    </source>
</evidence>
<evidence type="ECO:0000256" key="7">
    <source>
        <dbReference type="ARBA" id="ARBA00023209"/>
    </source>
</evidence>
<comment type="caution">
    <text evidence="9">The sequence shown here is derived from an EMBL/GenBank/DDBJ whole genome shotgun (WGS) entry which is preliminary data.</text>
</comment>
<evidence type="ECO:0000256" key="1">
    <source>
        <dbReference type="ARBA" id="ARBA00001698"/>
    </source>
</evidence>
<sequence length="121" mass="14226">MKKWADKKRRHGEYRVGDLVLVKLLLQQFKSLRPVHKGLVRRYEDPSPTWDESTSPTMKTRMIQAKGYQKRFQQFFGNSLVREKLIRYLFTGGILDRADSYIFTGALAYSFVKTFLPLYGV</sequence>
<gene>
    <name evidence="9" type="ORF">CK203_054162</name>
</gene>
<comment type="pathway">
    <text evidence="3">Lipid metabolism.</text>
</comment>
<accession>A0A438FU91</accession>
<dbReference type="PANTHER" id="PTHR47101">
    <property type="entry name" value="PHOSPHATIDATE CYTIDYLYLTRANSFERASE 5, CHLOROPLASTIC"/>
    <property type="match status" value="1"/>
</dbReference>
<dbReference type="Proteomes" id="UP000288805">
    <property type="component" value="Unassembled WGS sequence"/>
</dbReference>
<evidence type="ECO:0000256" key="8">
    <source>
        <dbReference type="ARBA" id="ARBA00023264"/>
    </source>
</evidence>
<evidence type="ECO:0000256" key="6">
    <source>
        <dbReference type="ARBA" id="ARBA00022695"/>
    </source>
</evidence>